<dbReference type="AlphaFoldDB" id="A0A5C7J1D7"/>
<dbReference type="Pfam" id="PF07059">
    <property type="entry name" value="EDR2_C"/>
    <property type="match status" value="1"/>
</dbReference>
<gene>
    <name evidence="2" type="ORF">ES288_1Z031200v1</name>
</gene>
<feature type="domain" description="Protein ENHANCED DISEASE RESISTANCE 2 C-terminal" evidence="1">
    <location>
        <begin position="89"/>
        <end position="235"/>
    </location>
</feature>
<keyword evidence="3" id="KW-1185">Reference proteome</keyword>
<dbReference type="InterPro" id="IPR009769">
    <property type="entry name" value="EDR2_C"/>
</dbReference>
<dbReference type="EMBL" id="ML701039">
    <property type="protein sequence ID" value="TXG74582.1"/>
    <property type="molecule type" value="Genomic_DNA"/>
</dbReference>
<proteinExistence type="predicted"/>
<evidence type="ECO:0000313" key="2">
    <source>
        <dbReference type="EMBL" id="TXG74582.1"/>
    </source>
</evidence>
<evidence type="ECO:0000259" key="1">
    <source>
        <dbReference type="Pfam" id="PF07059"/>
    </source>
</evidence>
<organism evidence="2 3">
    <name type="scientific">Gossypium darwinii</name>
    <name type="common">Darwin's cotton</name>
    <name type="synonym">Gossypium barbadense var. darwinii</name>
    <dbReference type="NCBI Taxonomy" id="34276"/>
    <lineage>
        <taxon>Eukaryota</taxon>
        <taxon>Viridiplantae</taxon>
        <taxon>Streptophyta</taxon>
        <taxon>Embryophyta</taxon>
        <taxon>Tracheophyta</taxon>
        <taxon>Spermatophyta</taxon>
        <taxon>Magnoliopsida</taxon>
        <taxon>eudicotyledons</taxon>
        <taxon>Gunneridae</taxon>
        <taxon>Pentapetalae</taxon>
        <taxon>rosids</taxon>
        <taxon>malvids</taxon>
        <taxon>Malvales</taxon>
        <taxon>Malvaceae</taxon>
        <taxon>Malvoideae</taxon>
        <taxon>Gossypium</taxon>
    </lineage>
</organism>
<dbReference type="PANTHER" id="PTHR12136:SF47">
    <property type="entry name" value="ENHANCED DISEASE RESISTANCE PROTEIN (DUF1336)"/>
    <property type="match status" value="1"/>
</dbReference>
<sequence length="285" mass="31453">MFGWVYWLCQYTPNRWAPFNPTSILCLEKPVKPKPAPAAISSTALKQASDAAENASKELDLSVPPIHVDPSQFNSVLHKGKDDADTNCWTSPGGAGFMIRGQTYLKNSANIMGGNPLLKLIAVDWFKVDKATDKIALHPKSLAQSDAGKNLPFILVINLEVRILVLYYAAERPVRKDSLLEKFADGTDQFLKSSVVSKCSKGYWMVKRAVGTKACLLGKAVTCKYFRQDNFLESVMITSMLSLHILMFRLPNAHKLMGFSTGLTKIASYPLEANSPISRGCVNHL</sequence>
<protein>
    <recommendedName>
        <fullName evidence="1">Protein ENHANCED DISEASE RESISTANCE 2 C-terminal domain-containing protein</fullName>
    </recommendedName>
</protein>
<dbReference type="PANTHER" id="PTHR12136">
    <property type="entry name" value="ENHANCED DISEASE RESISTANCE-RELATED"/>
    <property type="match status" value="1"/>
</dbReference>
<reference evidence="2 3" key="1">
    <citation type="submission" date="2019-06" db="EMBL/GenBank/DDBJ databases">
        <title>WGS assembly of Gossypium darwinii.</title>
        <authorList>
            <person name="Chen Z.J."/>
            <person name="Sreedasyam A."/>
            <person name="Ando A."/>
            <person name="Song Q."/>
            <person name="De L."/>
            <person name="Hulse-Kemp A."/>
            <person name="Ding M."/>
            <person name="Ye W."/>
            <person name="Kirkbride R."/>
            <person name="Jenkins J."/>
            <person name="Plott C."/>
            <person name="Lovell J."/>
            <person name="Lin Y.-M."/>
            <person name="Vaughn R."/>
            <person name="Liu B."/>
            <person name="Li W."/>
            <person name="Simpson S."/>
            <person name="Scheffler B."/>
            <person name="Saski C."/>
            <person name="Grover C."/>
            <person name="Hu G."/>
            <person name="Conover J."/>
            <person name="Carlson J."/>
            <person name="Shu S."/>
            <person name="Boston L."/>
            <person name="Williams M."/>
            <person name="Peterson D."/>
            <person name="Mcgee K."/>
            <person name="Jones D."/>
            <person name="Wendel J."/>
            <person name="Stelly D."/>
            <person name="Grimwood J."/>
            <person name="Schmutz J."/>
        </authorList>
    </citation>
    <scope>NUCLEOTIDE SEQUENCE [LARGE SCALE GENOMIC DNA]</scope>
    <source>
        <strain evidence="2">1808015.09</strain>
    </source>
</reference>
<accession>A0A5C7J1D7</accession>
<evidence type="ECO:0000313" key="3">
    <source>
        <dbReference type="Proteomes" id="UP000323506"/>
    </source>
</evidence>
<name>A0A5C7J1D7_GOSDA</name>
<dbReference type="Proteomes" id="UP000323506">
    <property type="component" value="Unassembled WGS sequence"/>
</dbReference>
<dbReference type="InterPro" id="IPR045096">
    <property type="entry name" value="EDR2-like"/>
</dbReference>